<dbReference type="AlphaFoldDB" id="A0A3S3N2L2"/>
<dbReference type="EMBL" id="QPKB01000008">
    <property type="protein sequence ID" value="RWR91103.1"/>
    <property type="molecule type" value="Genomic_DNA"/>
</dbReference>
<dbReference type="SUPFAM" id="SSF54556">
    <property type="entry name" value="Chitinase insertion domain"/>
    <property type="match status" value="1"/>
</dbReference>
<dbReference type="PANTHER" id="PTHR11177">
    <property type="entry name" value="CHITINASE"/>
    <property type="match status" value="1"/>
</dbReference>
<gene>
    <name evidence="8" type="ORF">CKAN_02024200</name>
</gene>
<organism evidence="8 9">
    <name type="scientific">Cinnamomum micranthum f. kanehirae</name>
    <dbReference type="NCBI Taxonomy" id="337451"/>
    <lineage>
        <taxon>Eukaryota</taxon>
        <taxon>Viridiplantae</taxon>
        <taxon>Streptophyta</taxon>
        <taxon>Embryophyta</taxon>
        <taxon>Tracheophyta</taxon>
        <taxon>Spermatophyta</taxon>
        <taxon>Magnoliopsida</taxon>
        <taxon>Magnoliidae</taxon>
        <taxon>Laurales</taxon>
        <taxon>Lauraceae</taxon>
        <taxon>Cinnamomum</taxon>
    </lineage>
</organism>
<proteinExistence type="inferred from homology"/>
<evidence type="ECO:0000256" key="6">
    <source>
        <dbReference type="SAM" id="SignalP"/>
    </source>
</evidence>
<dbReference type="SUPFAM" id="SSF51445">
    <property type="entry name" value="(Trans)glycosidases"/>
    <property type="match status" value="1"/>
</dbReference>
<dbReference type="FunFam" id="3.10.50.10:FF:000003">
    <property type="entry name" value="Class V chitinase CHIT5b"/>
    <property type="match status" value="1"/>
</dbReference>
<evidence type="ECO:0000256" key="4">
    <source>
        <dbReference type="ARBA" id="ARBA00023180"/>
    </source>
</evidence>
<keyword evidence="5" id="KW-0326">Glycosidase</keyword>
<dbReference type="InterPro" id="IPR011583">
    <property type="entry name" value="Chitinase_II/V-like_cat"/>
</dbReference>
<feature type="signal peptide" evidence="6">
    <location>
        <begin position="1"/>
        <end position="22"/>
    </location>
</feature>
<comment type="similarity">
    <text evidence="1">Belongs to the glycosyl hydrolase 18 family. Chitinase class V subfamily.</text>
</comment>
<dbReference type="GO" id="GO:0008061">
    <property type="term" value="F:chitin binding"/>
    <property type="evidence" value="ECO:0007669"/>
    <property type="project" value="InterPro"/>
</dbReference>
<dbReference type="SMART" id="SM00636">
    <property type="entry name" value="Glyco_18"/>
    <property type="match status" value="1"/>
</dbReference>
<dbReference type="GO" id="GO:0030246">
    <property type="term" value="F:carbohydrate binding"/>
    <property type="evidence" value="ECO:0007669"/>
    <property type="project" value="UniProtKB-KW"/>
</dbReference>
<dbReference type="GO" id="GO:0005576">
    <property type="term" value="C:extracellular region"/>
    <property type="evidence" value="ECO:0007669"/>
    <property type="project" value="TreeGrafter"/>
</dbReference>
<evidence type="ECO:0000313" key="8">
    <source>
        <dbReference type="EMBL" id="RWR91103.1"/>
    </source>
</evidence>
<dbReference type="OrthoDB" id="73875at2759"/>
<sequence>MAIRKHLCLIVSLFLLIPRSLATETVVKAGYWFPASEFPVSDINSTLFTHLFCAFAGIDPQTNQVNISSTDRVTFSTFTQTVQQKNPDVKTLLSIGGGSSTLTSEYLASMVSQPASRKIFINSSITRARENGFHGLDLDWDWKYPETTEKMANMGTFFDEWRDSVATESRDSGKPELILTAAVYYSARFNSNTYPINSIERSLDWVNVMAYDFSAPGWSHNYTGPPAALYNPTGPVSTSSGINAWIGNGLSSNKIVLGLPFYGYAWKLLDPKNHIVGAPANGSALSEDGSQTYKQIKEFIGKTGATLVHDAKMVMDYCYIGSTWIGFDDLKTIAAKVTYVKQKGLRGYYGWSVSADDNWALALKASETWDSTPLPSKNAGPTSMQPLEKNINLSISLYFIIIQVVFAFWGNHL</sequence>
<dbReference type="PANTHER" id="PTHR11177:SF383">
    <property type="entry name" value="GLYCOSYL HYDROLASE FAMILY PROTEIN WITH CHITINASE INSERTION DOMAIN-CONTAINING PROTEIN"/>
    <property type="match status" value="1"/>
</dbReference>
<evidence type="ECO:0000313" key="9">
    <source>
        <dbReference type="Proteomes" id="UP000283530"/>
    </source>
</evidence>
<keyword evidence="9" id="KW-1185">Reference proteome</keyword>
<dbReference type="Gene3D" id="3.20.20.80">
    <property type="entry name" value="Glycosidases"/>
    <property type="match status" value="1"/>
</dbReference>
<keyword evidence="8" id="KW-0430">Lectin</keyword>
<evidence type="ECO:0000256" key="1">
    <source>
        <dbReference type="ARBA" id="ARBA00008682"/>
    </source>
</evidence>
<name>A0A3S3N2L2_9MAGN</name>
<evidence type="ECO:0000256" key="5">
    <source>
        <dbReference type="ARBA" id="ARBA00023295"/>
    </source>
</evidence>
<comment type="caution">
    <text evidence="8">The sequence shown here is derived from an EMBL/GenBank/DDBJ whole genome shotgun (WGS) entry which is preliminary data.</text>
</comment>
<dbReference type="GO" id="GO:0004568">
    <property type="term" value="F:chitinase activity"/>
    <property type="evidence" value="ECO:0007669"/>
    <property type="project" value="TreeGrafter"/>
</dbReference>
<reference evidence="8 9" key="1">
    <citation type="journal article" date="2019" name="Nat. Plants">
        <title>Stout camphor tree genome fills gaps in understanding of flowering plant genome evolution.</title>
        <authorList>
            <person name="Chaw S.M."/>
            <person name="Liu Y.C."/>
            <person name="Wu Y.W."/>
            <person name="Wang H.Y."/>
            <person name="Lin C.I."/>
            <person name="Wu C.S."/>
            <person name="Ke H.M."/>
            <person name="Chang L.Y."/>
            <person name="Hsu C.Y."/>
            <person name="Yang H.T."/>
            <person name="Sudianto E."/>
            <person name="Hsu M.H."/>
            <person name="Wu K.P."/>
            <person name="Wang L.N."/>
            <person name="Leebens-Mack J.H."/>
            <person name="Tsai I.J."/>
        </authorList>
    </citation>
    <scope>NUCLEOTIDE SEQUENCE [LARGE SCALE GENOMIC DNA]</scope>
    <source>
        <strain evidence="9">cv. Chaw 1501</strain>
        <tissue evidence="8">Young leaves</tissue>
    </source>
</reference>
<keyword evidence="8" id="KW-0675">Receptor</keyword>
<dbReference type="CDD" id="cd02879">
    <property type="entry name" value="GH18_plant_chitinase_class_V"/>
    <property type="match status" value="1"/>
</dbReference>
<keyword evidence="2 6" id="KW-0732">Signal</keyword>
<evidence type="ECO:0000256" key="2">
    <source>
        <dbReference type="ARBA" id="ARBA00022729"/>
    </source>
</evidence>
<evidence type="ECO:0000259" key="7">
    <source>
        <dbReference type="PROSITE" id="PS51910"/>
    </source>
</evidence>
<protein>
    <submittedName>
        <fullName evidence="8">G-type lectin S-receptor-like serine/threonine-protein kinase</fullName>
    </submittedName>
</protein>
<dbReference type="InterPro" id="IPR050314">
    <property type="entry name" value="Glycosyl_Hydrlase_18"/>
</dbReference>
<dbReference type="STRING" id="337451.A0A3S3N2L2"/>
<dbReference type="GO" id="GO:0006032">
    <property type="term" value="P:chitin catabolic process"/>
    <property type="evidence" value="ECO:0007669"/>
    <property type="project" value="TreeGrafter"/>
</dbReference>
<dbReference type="InterPro" id="IPR017853">
    <property type="entry name" value="GH"/>
</dbReference>
<dbReference type="InterPro" id="IPR029070">
    <property type="entry name" value="Chitinase_insertion_sf"/>
</dbReference>
<keyword evidence="8" id="KW-0808">Transferase</keyword>
<dbReference type="GO" id="GO:0016301">
    <property type="term" value="F:kinase activity"/>
    <property type="evidence" value="ECO:0007669"/>
    <property type="project" value="UniProtKB-KW"/>
</dbReference>
<keyword evidence="3" id="KW-0378">Hydrolase</keyword>
<dbReference type="GO" id="GO:0005975">
    <property type="term" value="P:carbohydrate metabolic process"/>
    <property type="evidence" value="ECO:0007669"/>
    <property type="project" value="InterPro"/>
</dbReference>
<dbReference type="Pfam" id="PF00704">
    <property type="entry name" value="Glyco_hydro_18"/>
    <property type="match status" value="1"/>
</dbReference>
<dbReference type="Gene3D" id="3.10.50.10">
    <property type="match status" value="1"/>
</dbReference>
<dbReference type="Proteomes" id="UP000283530">
    <property type="component" value="Unassembled WGS sequence"/>
</dbReference>
<keyword evidence="8" id="KW-0418">Kinase</keyword>
<accession>A0A3S3N2L2</accession>
<dbReference type="InterPro" id="IPR001223">
    <property type="entry name" value="Glyco_hydro18_cat"/>
</dbReference>
<keyword evidence="4" id="KW-0325">Glycoprotein</keyword>
<evidence type="ECO:0000256" key="3">
    <source>
        <dbReference type="ARBA" id="ARBA00022801"/>
    </source>
</evidence>
<feature type="chain" id="PRO_5018598761" evidence="6">
    <location>
        <begin position="23"/>
        <end position="413"/>
    </location>
</feature>
<dbReference type="PROSITE" id="PS51910">
    <property type="entry name" value="GH18_2"/>
    <property type="match status" value="1"/>
</dbReference>
<feature type="domain" description="GH18" evidence="7">
    <location>
        <begin position="26"/>
        <end position="372"/>
    </location>
</feature>